<organism evidence="1 2">
    <name type="scientific">Gordonia phage Gravy</name>
    <dbReference type="NCBI Taxonomy" id="2094133"/>
    <lineage>
        <taxon>Viruses</taxon>
        <taxon>Duplodnaviria</taxon>
        <taxon>Heunggongvirae</taxon>
        <taxon>Uroviricota</taxon>
        <taxon>Caudoviricetes</taxon>
        <taxon>Deejayvirinae</taxon>
        <taxon>Tanisvirus</taxon>
        <taxon>Tanisvirus tanis</taxon>
    </lineage>
</organism>
<protein>
    <submittedName>
        <fullName evidence="1">Minor tail protein</fullName>
    </submittedName>
</protein>
<gene>
    <name evidence="1" type="primary">31</name>
    <name evidence="1" type="ORF">PBI_GRAVY_31</name>
</gene>
<evidence type="ECO:0000313" key="2">
    <source>
        <dbReference type="Proteomes" id="UP000240261"/>
    </source>
</evidence>
<evidence type="ECO:0000313" key="1">
    <source>
        <dbReference type="EMBL" id="AVO25271.1"/>
    </source>
</evidence>
<accession>A0A2P1JY37</accession>
<dbReference type="EMBL" id="MG962368">
    <property type="protein sequence ID" value="AVO25271.1"/>
    <property type="molecule type" value="Genomic_DNA"/>
</dbReference>
<proteinExistence type="predicted"/>
<reference evidence="1 2" key="1">
    <citation type="submission" date="2018-02" db="EMBL/GenBank/DDBJ databases">
        <authorList>
            <person name="Aull H.G."/>
            <person name="Garlena R.A."/>
            <person name="Russell D.A."/>
            <person name="Pop W.H."/>
            <person name="Jacobs-Sera D."/>
            <person name="Hatfull G.F."/>
        </authorList>
    </citation>
    <scope>NUCLEOTIDE SEQUENCE [LARGE SCALE GENOMIC DNA]</scope>
</reference>
<dbReference type="Proteomes" id="UP000240261">
    <property type="component" value="Segment"/>
</dbReference>
<name>A0A2P1JY37_9CAUD</name>
<sequence>MDLITLYDWEYAQTAPGVPPYVPQDAVGRYNLSYSTQSPDQPKVYRPDRLIENYDSLIWRESYRQAGGFELKTYDIKNTLEALPMYKLVSLRDTDEVYVVTSRHIGSNEANQDVLTIKGVSIISFILDNRPTWAYQGGPEDKINATHMNLVFQIPDHLAFQMWGAAVFPFAEGGFPNTGKAFELPMNTIVPHTAVSQTMLTESKGYWYRTEWPHPIESRYSTVTQILDLDQRFGLRSIRPKGANKKIFRPYFDSIAGEGFTENETNLTKLLFDVYEARDLTVGDDQVRFQYMAGDITTSEYIESVETYKNVTSSHSEVPAKLIGNVNAFPSVVSRIVWEDDARVDSVTGEPIIGDPEVRKYKAGIRFQMGQNDASLGMSDAIEVWPEAAEAKLRKEGIRYLREQNQLEMMTADISPLTQYKYKEHYDLGDVVMVHGRYGNPQKMVISDYTRTSDASGISGYPTLVKWLDPDFGID</sequence>